<protein>
    <submittedName>
        <fullName evidence="5">Proline iminopeptidase-family hydrolase</fullName>
    </submittedName>
</protein>
<dbReference type="NCBIfam" id="TIGR01250">
    <property type="entry name" value="pro_imino_pep_2"/>
    <property type="match status" value="1"/>
</dbReference>
<name>A0ABY4W5D3_9PROT</name>
<evidence type="ECO:0000256" key="2">
    <source>
        <dbReference type="ARBA" id="ARBA00022801"/>
    </source>
</evidence>
<gene>
    <name evidence="5" type="ORF">NBZ79_03590</name>
</gene>
<evidence type="ECO:0000313" key="5">
    <source>
        <dbReference type="EMBL" id="USG62056.1"/>
    </source>
</evidence>
<dbReference type="GO" id="GO:0016787">
    <property type="term" value="F:hydrolase activity"/>
    <property type="evidence" value="ECO:0007669"/>
    <property type="project" value="UniProtKB-KW"/>
</dbReference>
<dbReference type="Gene3D" id="3.40.50.1820">
    <property type="entry name" value="alpha/beta hydrolase"/>
    <property type="match status" value="1"/>
</dbReference>
<evidence type="ECO:0000256" key="3">
    <source>
        <dbReference type="PIRNR" id="PIRNR005539"/>
    </source>
</evidence>
<reference evidence="5" key="1">
    <citation type="submission" date="2022-06" db="EMBL/GenBank/DDBJ databases">
        <title>Sneathiella actinostolidae sp. nov., isolated from a sea anemonein the Western Pacific Ocean.</title>
        <authorList>
            <person name="Wei M.J."/>
        </authorList>
    </citation>
    <scope>NUCLEOTIDE SEQUENCE</scope>
    <source>
        <strain evidence="5">PHK-P5</strain>
    </source>
</reference>
<dbReference type="EMBL" id="CP098747">
    <property type="protein sequence ID" value="USG62056.1"/>
    <property type="molecule type" value="Genomic_DNA"/>
</dbReference>
<dbReference type="InterPro" id="IPR005945">
    <property type="entry name" value="Pro_imino_pep"/>
</dbReference>
<dbReference type="Pfam" id="PF00561">
    <property type="entry name" value="Abhydrolase_1"/>
    <property type="match status" value="1"/>
</dbReference>
<keyword evidence="2 3" id="KW-0378">Hydrolase</keyword>
<dbReference type="InterPro" id="IPR002410">
    <property type="entry name" value="Peptidase_S33"/>
</dbReference>
<dbReference type="InterPro" id="IPR029058">
    <property type="entry name" value="AB_hydrolase_fold"/>
</dbReference>
<keyword evidence="6" id="KW-1185">Reference proteome</keyword>
<dbReference type="PRINTS" id="PR00793">
    <property type="entry name" value="PROAMNOPTASE"/>
</dbReference>
<feature type="domain" description="AB hydrolase-1" evidence="4">
    <location>
        <begin position="37"/>
        <end position="286"/>
    </location>
</feature>
<dbReference type="PIRSF" id="PIRSF005539">
    <property type="entry name" value="Pept_S33_TRI_F1"/>
    <property type="match status" value="1"/>
</dbReference>
<dbReference type="InterPro" id="IPR050266">
    <property type="entry name" value="AB_hydrolase_sf"/>
</dbReference>
<sequence>MQKPPEDSYKTWDRLEYVNVPGGRVACYIYNDNLSLPSIIALNGGPGVPCDYIRESHSFLAESSYRFIAFDQLGTGLSDRSDDVSLYTLKRYCEEVDAVRHALVEGPAHILGHSWGGWLAIEYACMFEEHLLSLILEDTCADIPFLRSEQDSLRSALGPEILQMMRAHEAAGSFEHPEYKAAITLLDYRHVCRLKERPAALQRSVDNMSEHIYEHMQGPNEFVYTGELANWNRAEEIKSVHCPVLIIVGQYDEITSNCAEQMRQNFPNAEMELFLESSHTPFFEEPEKFRKTLLEFLDTF</sequence>
<dbReference type="PANTHER" id="PTHR43798">
    <property type="entry name" value="MONOACYLGLYCEROL LIPASE"/>
    <property type="match status" value="1"/>
</dbReference>
<accession>A0ABY4W5D3</accession>
<evidence type="ECO:0000313" key="6">
    <source>
        <dbReference type="Proteomes" id="UP001056291"/>
    </source>
</evidence>
<comment type="similarity">
    <text evidence="1 3">Belongs to the peptidase S33 family.</text>
</comment>
<evidence type="ECO:0000256" key="1">
    <source>
        <dbReference type="ARBA" id="ARBA00010088"/>
    </source>
</evidence>
<dbReference type="SUPFAM" id="SSF53474">
    <property type="entry name" value="alpha/beta-Hydrolases"/>
    <property type="match status" value="1"/>
</dbReference>
<evidence type="ECO:0000259" key="4">
    <source>
        <dbReference type="Pfam" id="PF00561"/>
    </source>
</evidence>
<proteinExistence type="inferred from homology"/>
<dbReference type="InterPro" id="IPR000073">
    <property type="entry name" value="AB_hydrolase_1"/>
</dbReference>
<organism evidence="5 6">
    <name type="scientific">Sneathiella marina</name>
    <dbReference type="NCBI Taxonomy" id="2950108"/>
    <lineage>
        <taxon>Bacteria</taxon>
        <taxon>Pseudomonadati</taxon>
        <taxon>Pseudomonadota</taxon>
        <taxon>Alphaproteobacteria</taxon>
        <taxon>Sneathiellales</taxon>
        <taxon>Sneathiellaceae</taxon>
        <taxon>Sneathiella</taxon>
    </lineage>
</organism>
<dbReference type="RefSeq" id="WP_251935602.1">
    <property type="nucleotide sequence ID" value="NZ_CP098747.1"/>
</dbReference>
<dbReference type="PANTHER" id="PTHR43798:SF31">
    <property type="entry name" value="AB HYDROLASE SUPERFAMILY PROTEIN YCLE"/>
    <property type="match status" value="1"/>
</dbReference>
<dbReference type="Proteomes" id="UP001056291">
    <property type="component" value="Chromosome"/>
</dbReference>